<sequence>MNVQRAVQVFSPPVTAVIKVLQEQAGHTCGTSFAGVEPEVQFMDIVHRWFVLMDVSNCTQHIHQNNADCKQIESAGDEQLIWLKTSFLNYLGDLKSQCLAKNFLTKETYEGLIMTTHSNVECIKYLLEEMSFPFVLTRKMSSNPIESFFGSLRKSAGSNDQTDVRAVLTGIEKTPKTSVASASSTSNIMAPEESDWLSTLTQQKKTREQTSDEFPVDAHRATKPR</sequence>
<dbReference type="EMBL" id="JABSTU010000004">
    <property type="protein sequence ID" value="KAH8034251.1"/>
    <property type="molecule type" value="Genomic_DNA"/>
</dbReference>
<evidence type="ECO:0000313" key="3">
    <source>
        <dbReference type="Proteomes" id="UP000821866"/>
    </source>
</evidence>
<dbReference type="AlphaFoldDB" id="A0A9J6EIK8"/>
<reference evidence="2" key="1">
    <citation type="journal article" date="2020" name="Cell">
        <title>Large-Scale Comparative Analyses of Tick Genomes Elucidate Their Genetic Diversity and Vector Capacities.</title>
        <authorList>
            <consortium name="Tick Genome and Microbiome Consortium (TIGMIC)"/>
            <person name="Jia N."/>
            <person name="Wang J."/>
            <person name="Shi W."/>
            <person name="Du L."/>
            <person name="Sun Y."/>
            <person name="Zhan W."/>
            <person name="Jiang J.F."/>
            <person name="Wang Q."/>
            <person name="Zhang B."/>
            <person name="Ji P."/>
            <person name="Bell-Sakyi L."/>
            <person name="Cui X.M."/>
            <person name="Yuan T.T."/>
            <person name="Jiang B.G."/>
            <person name="Yang W.F."/>
            <person name="Lam T.T."/>
            <person name="Chang Q.C."/>
            <person name="Ding S.J."/>
            <person name="Wang X.J."/>
            <person name="Zhu J.G."/>
            <person name="Ruan X.D."/>
            <person name="Zhao L."/>
            <person name="Wei J.T."/>
            <person name="Ye R.Z."/>
            <person name="Que T.C."/>
            <person name="Du C.H."/>
            <person name="Zhou Y.H."/>
            <person name="Cheng J.X."/>
            <person name="Dai P.F."/>
            <person name="Guo W.B."/>
            <person name="Han X.H."/>
            <person name="Huang E.J."/>
            <person name="Li L.F."/>
            <person name="Wei W."/>
            <person name="Gao Y.C."/>
            <person name="Liu J.Z."/>
            <person name="Shao H.Z."/>
            <person name="Wang X."/>
            <person name="Wang C.C."/>
            <person name="Yang T.C."/>
            <person name="Huo Q.B."/>
            <person name="Li W."/>
            <person name="Chen H.Y."/>
            <person name="Chen S.E."/>
            <person name="Zhou L.G."/>
            <person name="Ni X.B."/>
            <person name="Tian J.H."/>
            <person name="Sheng Y."/>
            <person name="Liu T."/>
            <person name="Pan Y.S."/>
            <person name="Xia L.Y."/>
            <person name="Li J."/>
            <person name="Zhao F."/>
            <person name="Cao W.C."/>
        </authorList>
    </citation>
    <scope>NUCLEOTIDE SEQUENCE</scope>
    <source>
        <strain evidence="2">Rmic-2018</strain>
    </source>
</reference>
<name>A0A9J6EIK8_RHIMP</name>
<evidence type="ECO:0000256" key="1">
    <source>
        <dbReference type="SAM" id="MobiDB-lite"/>
    </source>
</evidence>
<keyword evidence="3" id="KW-1185">Reference proteome</keyword>
<accession>A0A9J6EIK8</accession>
<dbReference type="PANTHER" id="PTHR48257:SF1">
    <property type="match status" value="1"/>
</dbReference>
<feature type="region of interest" description="Disordered" evidence="1">
    <location>
        <begin position="178"/>
        <end position="225"/>
    </location>
</feature>
<gene>
    <name evidence="2" type="ORF">HPB51_021964</name>
</gene>
<dbReference type="Proteomes" id="UP000821866">
    <property type="component" value="Chromosome 2"/>
</dbReference>
<evidence type="ECO:0008006" key="4">
    <source>
        <dbReference type="Google" id="ProtNLM"/>
    </source>
</evidence>
<evidence type="ECO:0000313" key="2">
    <source>
        <dbReference type="EMBL" id="KAH8034251.1"/>
    </source>
</evidence>
<dbReference type="PANTHER" id="PTHR48257">
    <property type="match status" value="1"/>
</dbReference>
<feature type="compositionally biased region" description="Basic and acidic residues" evidence="1">
    <location>
        <begin position="205"/>
        <end position="225"/>
    </location>
</feature>
<dbReference type="VEuPathDB" id="VectorBase:LOC119168620"/>
<feature type="compositionally biased region" description="Polar residues" evidence="1">
    <location>
        <begin position="178"/>
        <end position="188"/>
    </location>
</feature>
<proteinExistence type="predicted"/>
<protein>
    <recommendedName>
        <fullName evidence="4">Transposable element</fullName>
    </recommendedName>
</protein>
<reference evidence="2" key="2">
    <citation type="submission" date="2021-09" db="EMBL/GenBank/DDBJ databases">
        <authorList>
            <person name="Jia N."/>
            <person name="Wang J."/>
            <person name="Shi W."/>
            <person name="Du L."/>
            <person name="Sun Y."/>
            <person name="Zhan W."/>
            <person name="Jiang J."/>
            <person name="Wang Q."/>
            <person name="Zhang B."/>
            <person name="Ji P."/>
            <person name="Sakyi L.B."/>
            <person name="Cui X."/>
            <person name="Yuan T."/>
            <person name="Jiang B."/>
            <person name="Yang W."/>
            <person name="Lam T.T.-Y."/>
            <person name="Chang Q."/>
            <person name="Ding S."/>
            <person name="Wang X."/>
            <person name="Zhu J."/>
            <person name="Ruan X."/>
            <person name="Zhao L."/>
            <person name="Wei J."/>
            <person name="Que T."/>
            <person name="Du C."/>
            <person name="Cheng J."/>
            <person name="Dai P."/>
            <person name="Han X."/>
            <person name="Huang E."/>
            <person name="Gao Y."/>
            <person name="Liu J."/>
            <person name="Shao H."/>
            <person name="Ye R."/>
            <person name="Li L."/>
            <person name="Wei W."/>
            <person name="Wang X."/>
            <person name="Wang C."/>
            <person name="Huo Q."/>
            <person name="Li W."/>
            <person name="Guo W."/>
            <person name="Chen H."/>
            <person name="Chen S."/>
            <person name="Zhou L."/>
            <person name="Zhou L."/>
            <person name="Ni X."/>
            <person name="Tian J."/>
            <person name="Zhou Y."/>
            <person name="Sheng Y."/>
            <person name="Liu T."/>
            <person name="Pan Y."/>
            <person name="Xia L."/>
            <person name="Li J."/>
            <person name="Zhao F."/>
            <person name="Cao W."/>
        </authorList>
    </citation>
    <scope>NUCLEOTIDE SEQUENCE</scope>
    <source>
        <strain evidence="2">Rmic-2018</strain>
        <tissue evidence="2">Larvae</tissue>
    </source>
</reference>
<comment type="caution">
    <text evidence="2">The sequence shown here is derived from an EMBL/GenBank/DDBJ whole genome shotgun (WGS) entry which is preliminary data.</text>
</comment>
<organism evidence="2 3">
    <name type="scientific">Rhipicephalus microplus</name>
    <name type="common">Cattle tick</name>
    <name type="synonym">Boophilus microplus</name>
    <dbReference type="NCBI Taxonomy" id="6941"/>
    <lineage>
        <taxon>Eukaryota</taxon>
        <taxon>Metazoa</taxon>
        <taxon>Ecdysozoa</taxon>
        <taxon>Arthropoda</taxon>
        <taxon>Chelicerata</taxon>
        <taxon>Arachnida</taxon>
        <taxon>Acari</taxon>
        <taxon>Parasitiformes</taxon>
        <taxon>Ixodida</taxon>
        <taxon>Ixodoidea</taxon>
        <taxon>Ixodidae</taxon>
        <taxon>Rhipicephalinae</taxon>
        <taxon>Rhipicephalus</taxon>
        <taxon>Boophilus</taxon>
    </lineage>
</organism>